<evidence type="ECO:0000256" key="8">
    <source>
        <dbReference type="ARBA" id="ARBA00049339"/>
    </source>
</evidence>
<evidence type="ECO:0000256" key="2">
    <source>
        <dbReference type="ARBA" id="ARBA00022490"/>
    </source>
</evidence>
<proteinExistence type="inferred from homology"/>
<comment type="caution">
    <text evidence="13">The sequence shown here is derived from an EMBL/GenBank/DDBJ whole genome shotgun (WGS) entry which is preliminary data.</text>
</comment>
<evidence type="ECO:0000256" key="4">
    <source>
        <dbReference type="ARBA" id="ARBA00022741"/>
    </source>
</evidence>
<name>A0ABT0R7L8_9BACT</name>
<evidence type="ECO:0000259" key="11">
    <source>
        <dbReference type="SMART" id="SM00836"/>
    </source>
</evidence>
<evidence type="ECO:0000259" key="12">
    <source>
        <dbReference type="SMART" id="SM01016"/>
    </source>
</evidence>
<comment type="catalytic activity">
    <reaction evidence="8 9">
        <text>tRNA(Arg) + L-arginine + ATP = L-arginyl-tRNA(Arg) + AMP + diphosphate</text>
        <dbReference type="Rhea" id="RHEA:20301"/>
        <dbReference type="Rhea" id="RHEA-COMP:9658"/>
        <dbReference type="Rhea" id="RHEA-COMP:9673"/>
        <dbReference type="ChEBI" id="CHEBI:30616"/>
        <dbReference type="ChEBI" id="CHEBI:32682"/>
        <dbReference type="ChEBI" id="CHEBI:33019"/>
        <dbReference type="ChEBI" id="CHEBI:78442"/>
        <dbReference type="ChEBI" id="CHEBI:78513"/>
        <dbReference type="ChEBI" id="CHEBI:456215"/>
        <dbReference type="EC" id="6.1.1.19"/>
    </reaction>
</comment>
<dbReference type="GO" id="GO:0004814">
    <property type="term" value="F:arginine-tRNA ligase activity"/>
    <property type="evidence" value="ECO:0007669"/>
    <property type="project" value="UniProtKB-EC"/>
</dbReference>
<accession>A0ABT0R7L8</accession>
<keyword evidence="4 9" id="KW-0547">Nucleotide-binding</keyword>
<feature type="domain" description="Arginyl tRNA synthetase N-terminal" evidence="12">
    <location>
        <begin position="5"/>
        <end position="89"/>
    </location>
</feature>
<feature type="short sequence motif" description="'HIGH' region" evidence="9">
    <location>
        <begin position="125"/>
        <end position="135"/>
    </location>
</feature>
<dbReference type="Gene3D" id="3.40.50.620">
    <property type="entry name" value="HUPs"/>
    <property type="match status" value="1"/>
</dbReference>
<dbReference type="InterPro" id="IPR014729">
    <property type="entry name" value="Rossmann-like_a/b/a_fold"/>
</dbReference>
<dbReference type="RefSeq" id="WP_102728238.1">
    <property type="nucleotide sequence ID" value="NZ_CP072027.1"/>
</dbReference>
<dbReference type="Pfam" id="PF00750">
    <property type="entry name" value="tRNA-synt_1d"/>
    <property type="match status" value="1"/>
</dbReference>
<keyword evidence="3 9" id="KW-0436">Ligase</keyword>
<dbReference type="GeneID" id="84023447"/>
<dbReference type="Gene3D" id="1.10.730.10">
    <property type="entry name" value="Isoleucyl-tRNA Synthetase, Domain 1"/>
    <property type="match status" value="1"/>
</dbReference>
<dbReference type="InterPro" id="IPR036695">
    <property type="entry name" value="Arg-tRNA-synth_N_sf"/>
</dbReference>
<evidence type="ECO:0000256" key="3">
    <source>
        <dbReference type="ARBA" id="ARBA00022598"/>
    </source>
</evidence>
<dbReference type="PRINTS" id="PR01038">
    <property type="entry name" value="TRNASYNTHARG"/>
</dbReference>
<gene>
    <name evidence="9 13" type="primary">argS</name>
    <name evidence="13" type="ORF">M8N44_06220</name>
</gene>
<dbReference type="Proteomes" id="UP001202031">
    <property type="component" value="Unassembled WGS sequence"/>
</dbReference>
<dbReference type="HAMAP" id="MF_00123">
    <property type="entry name" value="Arg_tRNA_synth"/>
    <property type="match status" value="1"/>
</dbReference>
<feature type="domain" description="DALR anticodon binding" evidence="11">
    <location>
        <begin position="470"/>
        <end position="585"/>
    </location>
</feature>
<reference evidence="13 14" key="1">
    <citation type="submission" date="2022-03" db="EMBL/GenBank/DDBJ databases">
        <title>Taxonomic description of new species and reclassification of some bacterial strains.</title>
        <authorList>
            <person name="Ndongo S."/>
        </authorList>
    </citation>
    <scope>NUCLEOTIDE SEQUENCE [LARGE SCALE GENOMIC DNA]</scope>
    <source>
        <strain evidence="13 14">Marseille-P6666</strain>
    </source>
</reference>
<dbReference type="InterPro" id="IPR005148">
    <property type="entry name" value="Arg-tRNA-synth_N"/>
</dbReference>
<dbReference type="PANTHER" id="PTHR11956:SF5">
    <property type="entry name" value="ARGININE--TRNA LIGASE, CYTOPLASMIC"/>
    <property type="match status" value="1"/>
</dbReference>
<keyword evidence="14" id="KW-1185">Reference proteome</keyword>
<evidence type="ECO:0000256" key="10">
    <source>
        <dbReference type="RuleBase" id="RU363038"/>
    </source>
</evidence>
<evidence type="ECO:0000313" key="14">
    <source>
        <dbReference type="Proteomes" id="UP001202031"/>
    </source>
</evidence>
<evidence type="ECO:0000256" key="1">
    <source>
        <dbReference type="ARBA" id="ARBA00005594"/>
    </source>
</evidence>
<dbReference type="SUPFAM" id="SSF55190">
    <property type="entry name" value="Arginyl-tRNA synthetase (ArgRS), N-terminal 'additional' domain"/>
    <property type="match status" value="1"/>
</dbReference>
<keyword evidence="5 9" id="KW-0067">ATP-binding</keyword>
<dbReference type="SUPFAM" id="SSF47323">
    <property type="entry name" value="Anticodon-binding domain of a subclass of class I aminoacyl-tRNA synthetases"/>
    <property type="match status" value="1"/>
</dbReference>
<dbReference type="SUPFAM" id="SSF52374">
    <property type="entry name" value="Nucleotidylyl transferase"/>
    <property type="match status" value="1"/>
</dbReference>
<organism evidence="13 14">
    <name type="scientific">Akkermansia massiliensis</name>
    <dbReference type="NCBI Taxonomy" id="2927224"/>
    <lineage>
        <taxon>Bacteria</taxon>
        <taxon>Pseudomonadati</taxon>
        <taxon>Verrucomicrobiota</taxon>
        <taxon>Verrucomicrobiia</taxon>
        <taxon>Verrucomicrobiales</taxon>
        <taxon>Akkermansiaceae</taxon>
        <taxon>Akkermansia</taxon>
    </lineage>
</organism>
<dbReference type="SMART" id="SM01016">
    <property type="entry name" value="Arg_tRNA_synt_N"/>
    <property type="match status" value="1"/>
</dbReference>
<dbReference type="EC" id="6.1.1.19" evidence="9"/>
<dbReference type="SMART" id="SM00836">
    <property type="entry name" value="DALR_1"/>
    <property type="match status" value="1"/>
</dbReference>
<keyword evidence="7 9" id="KW-0030">Aminoacyl-tRNA synthetase</keyword>
<keyword evidence="6 9" id="KW-0648">Protein biosynthesis</keyword>
<protein>
    <recommendedName>
        <fullName evidence="9">Arginine--tRNA ligase</fullName>
        <ecNumber evidence="9">6.1.1.19</ecNumber>
    </recommendedName>
    <alternativeName>
        <fullName evidence="9">Arginyl-tRNA synthetase</fullName>
        <shortName evidence="9">ArgRS</shortName>
    </alternativeName>
</protein>
<dbReference type="Pfam" id="PF03485">
    <property type="entry name" value="Arg_tRNA_synt_N"/>
    <property type="match status" value="1"/>
</dbReference>
<dbReference type="Pfam" id="PF05746">
    <property type="entry name" value="DALR_1"/>
    <property type="match status" value="1"/>
</dbReference>
<dbReference type="InterPro" id="IPR001412">
    <property type="entry name" value="aa-tRNA-synth_I_CS"/>
</dbReference>
<dbReference type="InterPro" id="IPR035684">
    <property type="entry name" value="ArgRS_core"/>
</dbReference>
<dbReference type="Gene3D" id="3.30.1360.70">
    <property type="entry name" value="Arginyl tRNA synthetase N-terminal domain"/>
    <property type="match status" value="1"/>
</dbReference>
<dbReference type="NCBIfam" id="TIGR00456">
    <property type="entry name" value="argS"/>
    <property type="match status" value="1"/>
</dbReference>
<evidence type="ECO:0000256" key="7">
    <source>
        <dbReference type="ARBA" id="ARBA00023146"/>
    </source>
</evidence>
<dbReference type="InterPro" id="IPR008909">
    <property type="entry name" value="DALR_anticod-bd"/>
</dbReference>
<evidence type="ECO:0000256" key="6">
    <source>
        <dbReference type="ARBA" id="ARBA00022917"/>
    </source>
</evidence>
<dbReference type="PANTHER" id="PTHR11956">
    <property type="entry name" value="ARGINYL-TRNA SYNTHETASE"/>
    <property type="match status" value="1"/>
</dbReference>
<evidence type="ECO:0000313" key="13">
    <source>
        <dbReference type="EMBL" id="MCL6656915.1"/>
    </source>
</evidence>
<dbReference type="EMBL" id="JAMGSI010000001">
    <property type="protein sequence ID" value="MCL6656915.1"/>
    <property type="molecule type" value="Genomic_DNA"/>
</dbReference>
<dbReference type="InterPro" id="IPR009080">
    <property type="entry name" value="tRNAsynth_Ia_anticodon-bd"/>
</dbReference>
<comment type="subunit">
    <text evidence="9">Monomer.</text>
</comment>
<keyword evidence="2 9" id="KW-0963">Cytoplasm</keyword>
<sequence length="585" mass="65041">MTIPGILEEKLSAALKAVLGEELPADFCASVTPSADLRFGDYQSNAAMVLAKRCRTNPRALAQQVVDRMGQDGVCSLEIAGPGFINFRIKPEFYAARLLAMLADDRLGVEKVQDPKTIVIDFSAPNVAKPMHVGHIRSTIIGDALSRVARFVGHNVITDNHIGDWGTQFGMILWGWKNILDEQALAANPIDELLRVYKDVNLMCKEKPELLDTCKAELVKLQAGDGENLAIWKRCVEVSKSGLSKIYDQLDIHFDYWLGESFYNDALAPLVDGMIAAGMARESDGAICVFSDGSVPPNEDPFLVQDKGEWRANPCIIRKADGGFLYATTDLATLDHRIRTWGADSIWYVVGAPQALHFRQIFSAQRRRGMDGDYRHIAFGSILGDDRKPFKTRSGDTVSLQDVLDEAIERAARVVEEKSPDMPEEEKKRVAEVVGIGAVKFAELSQNRMTDYVFNWDKMLALQGDTAPYLQNSYVRVRSIFRKLDGSPLDWSAPIQLSEDAEIHLARLLARYGEVVPQVLDDCRPNVLAAYLFDLARAFHSFYEACPVLKSEGAVRHSRLALCELTARTLKHGLGLLGIQLPDRM</sequence>
<comment type="subcellular location">
    <subcellularLocation>
        <location evidence="9">Cytoplasm</location>
    </subcellularLocation>
</comment>
<dbReference type="PROSITE" id="PS00178">
    <property type="entry name" value="AA_TRNA_LIGASE_I"/>
    <property type="match status" value="1"/>
</dbReference>
<dbReference type="CDD" id="cd07956">
    <property type="entry name" value="Anticodon_Ia_Arg"/>
    <property type="match status" value="1"/>
</dbReference>
<dbReference type="InterPro" id="IPR001278">
    <property type="entry name" value="Arg-tRNA-ligase"/>
</dbReference>
<dbReference type="CDD" id="cd00671">
    <property type="entry name" value="ArgRS_core"/>
    <property type="match status" value="1"/>
</dbReference>
<evidence type="ECO:0000256" key="9">
    <source>
        <dbReference type="HAMAP-Rule" id="MF_00123"/>
    </source>
</evidence>
<comment type="similarity">
    <text evidence="1 9 10">Belongs to the class-I aminoacyl-tRNA synthetase family.</text>
</comment>
<evidence type="ECO:0000256" key="5">
    <source>
        <dbReference type="ARBA" id="ARBA00022840"/>
    </source>
</evidence>